<accession>A0A5B7IQU9</accession>
<dbReference type="EMBL" id="VSRR010073227">
    <property type="protein sequence ID" value="MPC87000.1"/>
    <property type="molecule type" value="Genomic_DNA"/>
</dbReference>
<sequence length="28" mass="3107">MISTLSIAKTLLRINFIISVGFRKIVAT</sequence>
<comment type="caution">
    <text evidence="1">The sequence shown here is derived from an EMBL/GenBank/DDBJ whole genome shotgun (WGS) entry which is preliminary data.</text>
</comment>
<evidence type="ECO:0000313" key="2">
    <source>
        <dbReference type="Proteomes" id="UP000324222"/>
    </source>
</evidence>
<keyword evidence="2" id="KW-1185">Reference proteome</keyword>
<evidence type="ECO:0000313" key="1">
    <source>
        <dbReference type="EMBL" id="MPC87000.1"/>
    </source>
</evidence>
<protein>
    <submittedName>
        <fullName evidence="1">Uncharacterized protein</fullName>
    </submittedName>
</protein>
<dbReference type="AlphaFoldDB" id="A0A5B7IQU9"/>
<organism evidence="1 2">
    <name type="scientific">Portunus trituberculatus</name>
    <name type="common">Swimming crab</name>
    <name type="synonym">Neptunus trituberculatus</name>
    <dbReference type="NCBI Taxonomy" id="210409"/>
    <lineage>
        <taxon>Eukaryota</taxon>
        <taxon>Metazoa</taxon>
        <taxon>Ecdysozoa</taxon>
        <taxon>Arthropoda</taxon>
        <taxon>Crustacea</taxon>
        <taxon>Multicrustacea</taxon>
        <taxon>Malacostraca</taxon>
        <taxon>Eumalacostraca</taxon>
        <taxon>Eucarida</taxon>
        <taxon>Decapoda</taxon>
        <taxon>Pleocyemata</taxon>
        <taxon>Brachyura</taxon>
        <taxon>Eubrachyura</taxon>
        <taxon>Portunoidea</taxon>
        <taxon>Portunidae</taxon>
        <taxon>Portuninae</taxon>
        <taxon>Portunus</taxon>
    </lineage>
</organism>
<proteinExistence type="predicted"/>
<name>A0A5B7IQU9_PORTR</name>
<gene>
    <name evidence="1" type="ORF">E2C01_081848</name>
</gene>
<dbReference type="Proteomes" id="UP000324222">
    <property type="component" value="Unassembled WGS sequence"/>
</dbReference>
<reference evidence="1 2" key="1">
    <citation type="submission" date="2019-05" db="EMBL/GenBank/DDBJ databases">
        <title>Another draft genome of Portunus trituberculatus and its Hox gene families provides insights of decapod evolution.</title>
        <authorList>
            <person name="Jeong J.-H."/>
            <person name="Song I."/>
            <person name="Kim S."/>
            <person name="Choi T."/>
            <person name="Kim D."/>
            <person name="Ryu S."/>
            <person name="Kim W."/>
        </authorList>
    </citation>
    <scope>NUCLEOTIDE SEQUENCE [LARGE SCALE GENOMIC DNA]</scope>
    <source>
        <tissue evidence="1">Muscle</tissue>
    </source>
</reference>